<keyword evidence="7" id="KW-1185">Reference proteome</keyword>
<keyword evidence="1" id="KW-0973">c-di-GMP</keyword>
<dbReference type="Pfam" id="PF12945">
    <property type="entry name" value="PilZNR"/>
    <property type="match status" value="1"/>
</dbReference>
<dbReference type="GO" id="GO:0035438">
    <property type="term" value="F:cyclic-di-GMP binding"/>
    <property type="evidence" value="ECO:0007669"/>
    <property type="project" value="InterPro"/>
</dbReference>
<evidence type="ECO:0000313" key="7">
    <source>
        <dbReference type="Proteomes" id="UP000642180"/>
    </source>
</evidence>
<dbReference type="Pfam" id="PF07238">
    <property type="entry name" value="PilZ"/>
    <property type="match status" value="1"/>
</dbReference>
<dbReference type="InterPro" id="IPR012349">
    <property type="entry name" value="Split_barrel_FMN-bd"/>
</dbReference>
<dbReference type="InterPro" id="IPR009926">
    <property type="entry name" value="T3SS_YcgR_PilZN"/>
</dbReference>
<evidence type="ECO:0000259" key="5">
    <source>
        <dbReference type="Pfam" id="PF12945"/>
    </source>
</evidence>
<feature type="domain" description="PilZ" evidence="4">
    <location>
        <begin position="127"/>
        <end position="235"/>
    </location>
</feature>
<dbReference type="SUPFAM" id="SSF141371">
    <property type="entry name" value="PilZ domain-like"/>
    <property type="match status" value="2"/>
</dbReference>
<reference evidence="7" key="1">
    <citation type="journal article" date="2019" name="Int. J. Syst. Evol. Microbiol.">
        <title>The Global Catalogue of Microorganisms (GCM) 10K type strain sequencing project: providing services to taxonomists for standard genome sequencing and annotation.</title>
        <authorList>
            <consortium name="The Broad Institute Genomics Platform"/>
            <consortium name="The Broad Institute Genome Sequencing Center for Infectious Disease"/>
            <person name="Wu L."/>
            <person name="Ma J."/>
        </authorList>
    </citation>
    <scope>NUCLEOTIDE SEQUENCE [LARGE SCALE GENOMIC DNA]</scope>
    <source>
        <strain evidence="7">CCM 2767</strain>
    </source>
</reference>
<evidence type="ECO:0000256" key="2">
    <source>
        <dbReference type="ARBA" id="ARBA00022741"/>
    </source>
</evidence>
<name>A0A8J3AN63_9BURK</name>
<organism evidence="6 7">
    <name type="scientific">Oxalicibacterium faecigallinarum</name>
    <dbReference type="NCBI Taxonomy" id="573741"/>
    <lineage>
        <taxon>Bacteria</taxon>
        <taxon>Pseudomonadati</taxon>
        <taxon>Pseudomonadota</taxon>
        <taxon>Betaproteobacteria</taxon>
        <taxon>Burkholderiales</taxon>
        <taxon>Oxalobacteraceae</taxon>
        <taxon>Oxalicibacterium</taxon>
    </lineage>
</organism>
<sequence length="246" mass="27266">MQLSIRKNLVVTIMSEQKGVSVADKDIDDFESMNLQPGTRLQFFTHRNHKPVHYVSTVIGLEQNTYLLLKQPRDQGVLLTFIDGEKLTVRVFSGTAICSFDTTVIKTLTHPLYCLCVAFPRSIRSKQLRRDMRIKVALDAMLHVAGKEEKVRLSNLSATGCLAHADKPLGTVDEAVSITFSLPFGDGDDGHAINARATIRNITEQQKDDANSAAIGLEFEGVGGTESLIIRNHVYEMLLDGRQNIV</sequence>
<dbReference type="EMBL" id="BMDI01000001">
    <property type="protein sequence ID" value="GGI17802.1"/>
    <property type="molecule type" value="Genomic_DNA"/>
</dbReference>
<dbReference type="AlphaFoldDB" id="A0A8J3AN63"/>
<dbReference type="Gene3D" id="2.40.10.220">
    <property type="entry name" value="predicted glycosyltransferase like domains"/>
    <property type="match status" value="1"/>
</dbReference>
<dbReference type="Gene3D" id="2.30.110.10">
    <property type="entry name" value="Electron Transport, Fmn-binding Protein, Chain A"/>
    <property type="match status" value="1"/>
</dbReference>
<keyword evidence="3" id="KW-0975">Bacterial flagellum</keyword>
<evidence type="ECO:0008006" key="8">
    <source>
        <dbReference type="Google" id="ProtNLM"/>
    </source>
</evidence>
<evidence type="ECO:0000313" key="6">
    <source>
        <dbReference type="EMBL" id="GGI17802.1"/>
    </source>
</evidence>
<dbReference type="Proteomes" id="UP000642180">
    <property type="component" value="Unassembled WGS sequence"/>
</dbReference>
<keyword evidence="2" id="KW-0547">Nucleotide-binding</keyword>
<dbReference type="InterPro" id="IPR009875">
    <property type="entry name" value="PilZ_domain"/>
</dbReference>
<evidence type="ECO:0000256" key="3">
    <source>
        <dbReference type="ARBA" id="ARBA00023143"/>
    </source>
</evidence>
<comment type="caution">
    <text evidence="6">The sequence shown here is derived from an EMBL/GenBank/DDBJ whole genome shotgun (WGS) entry which is preliminary data.</text>
</comment>
<accession>A0A8J3AN63</accession>
<evidence type="ECO:0000256" key="1">
    <source>
        <dbReference type="ARBA" id="ARBA00022636"/>
    </source>
</evidence>
<evidence type="ECO:0000259" key="4">
    <source>
        <dbReference type="Pfam" id="PF07238"/>
    </source>
</evidence>
<protein>
    <recommendedName>
        <fullName evidence="8">Flagellar brake protein</fullName>
    </recommendedName>
</protein>
<proteinExistence type="predicted"/>
<feature type="domain" description="Type III secretion system flagellar brake protein YcgR PilZN" evidence="5">
    <location>
        <begin position="36"/>
        <end position="120"/>
    </location>
</feature>
<gene>
    <name evidence="6" type="ORF">GCM10008066_10810</name>
</gene>